<dbReference type="Pfam" id="PF13426">
    <property type="entry name" value="PAS_9"/>
    <property type="match status" value="1"/>
</dbReference>
<dbReference type="SMART" id="SM00091">
    <property type="entry name" value="PAS"/>
    <property type="match status" value="2"/>
</dbReference>
<feature type="domain" description="EAL" evidence="2">
    <location>
        <begin position="640"/>
        <end position="894"/>
    </location>
</feature>
<dbReference type="InterPro" id="IPR035965">
    <property type="entry name" value="PAS-like_dom_sf"/>
</dbReference>
<protein>
    <recommendedName>
        <fullName evidence="6">Signal transduction protein eal-ggdef domains</fullName>
    </recommendedName>
</protein>
<dbReference type="SUPFAM" id="SSF141868">
    <property type="entry name" value="EAL domain-like"/>
    <property type="match status" value="1"/>
</dbReference>
<dbReference type="InterPro" id="IPR001633">
    <property type="entry name" value="EAL_dom"/>
</dbReference>
<proteinExistence type="predicted"/>
<evidence type="ECO:0000256" key="1">
    <source>
        <dbReference type="SAM" id="MobiDB-lite"/>
    </source>
</evidence>
<dbReference type="Pfam" id="PF00563">
    <property type="entry name" value="EAL"/>
    <property type="match status" value="1"/>
</dbReference>
<dbReference type="SMART" id="SM00052">
    <property type="entry name" value="EAL"/>
    <property type="match status" value="1"/>
</dbReference>
<dbReference type="InterPro" id="IPR052155">
    <property type="entry name" value="Biofilm_reg_signaling"/>
</dbReference>
<dbReference type="Pfam" id="PF08448">
    <property type="entry name" value="PAS_4"/>
    <property type="match status" value="1"/>
</dbReference>
<feature type="domain" description="GGDEF" evidence="3">
    <location>
        <begin position="501"/>
        <end position="631"/>
    </location>
</feature>
<reference evidence="4 5" key="1">
    <citation type="journal article" date="2006" name="Mol. Plant Microbe Interact.">
        <title>Identification of open reading frames unique to a select agent: Ralstonia solanacearum race 3 biovar 2.</title>
        <authorList>
            <person name="Gabriel D.W."/>
            <person name="Allen C."/>
            <person name="Schell M."/>
            <person name="Denny T.P."/>
            <person name="Greenberg J.T."/>
            <person name="Duan Y.P."/>
            <person name="Flores-Cruz Z."/>
            <person name="Huang Q."/>
            <person name="Clifford J.M."/>
            <person name="Presting G."/>
            <person name="Gonzalez E.T."/>
            <person name="Reddy J."/>
            <person name="Elphinstone J."/>
            <person name="Swanson J."/>
            <person name="Yao J."/>
            <person name="Mulholland V."/>
            <person name="Liu L."/>
            <person name="Farmerie W."/>
            <person name="Patnaikuni M."/>
            <person name="Balogh B."/>
            <person name="Norman D."/>
            <person name="Alvarez A."/>
            <person name="Castillo J.A."/>
            <person name="Jones J."/>
            <person name="Saddler G."/>
            <person name="Walunas T."/>
            <person name="Zhukov A."/>
            <person name="Mikhailova N."/>
        </authorList>
    </citation>
    <scope>NUCLEOTIDE SEQUENCE [LARGE SCALE GENOMIC DNA]</scope>
    <source>
        <strain evidence="4 5">UW551</strain>
    </source>
</reference>
<evidence type="ECO:0000259" key="3">
    <source>
        <dbReference type="PROSITE" id="PS50887"/>
    </source>
</evidence>
<dbReference type="PROSITE" id="PS50887">
    <property type="entry name" value="GGDEF"/>
    <property type="match status" value="1"/>
</dbReference>
<dbReference type="InterPro" id="IPR000014">
    <property type="entry name" value="PAS"/>
</dbReference>
<dbReference type="PANTHER" id="PTHR44757:SF2">
    <property type="entry name" value="BIOFILM ARCHITECTURE MAINTENANCE PROTEIN MBAA"/>
    <property type="match status" value="1"/>
</dbReference>
<feature type="region of interest" description="Disordered" evidence="1">
    <location>
        <begin position="75"/>
        <end position="101"/>
    </location>
</feature>
<dbReference type="InterPro" id="IPR000160">
    <property type="entry name" value="GGDEF_dom"/>
</dbReference>
<name>A0AB33V6W0_RALSU</name>
<dbReference type="Gene3D" id="3.30.450.20">
    <property type="entry name" value="PAS domain"/>
    <property type="match status" value="1"/>
</dbReference>
<dbReference type="SUPFAM" id="SSF55785">
    <property type="entry name" value="PYP-like sensor domain (PAS domain)"/>
    <property type="match status" value="1"/>
</dbReference>
<dbReference type="Gene3D" id="3.30.70.270">
    <property type="match status" value="1"/>
</dbReference>
<evidence type="ECO:0000259" key="2">
    <source>
        <dbReference type="PROSITE" id="PS50883"/>
    </source>
</evidence>
<comment type="caution">
    <text evidence="4">The sequence shown here is derived from an EMBL/GenBank/DDBJ whole genome shotgun (WGS) entry which is preliminary data.</text>
</comment>
<dbReference type="SUPFAM" id="SSF55073">
    <property type="entry name" value="Nucleotide cyclase"/>
    <property type="match status" value="1"/>
</dbReference>
<sequence length="898" mass="97002">MERRMQDDLSYPLSAQSLPVPFYVVLEGRIVYANAAGVCMVRALSVDQLLGEPFSRFFLDAPESLQLDAARARDLPAAPPADPPHATRMAPAMPGAQAETPSIVRLTITPTRFDGMPAQQVVVHGLPLPLDAQLPGKPGERVLNPEAIGAALPHEHLDHLLSTLPSMASLGERLSAALRALEAALPQMLCVVARVVSNRVRLYGTRAARTQLAGGQDAAARLTTAAQSELDAELARAAPALNDLPPVELTRLANAPAILRDILARVPGIAPPAWVCRIPAQHDGAHPSEDLFCLFYPSPSEPHGAPDDTAQHHACSGYVGALAKLLRLEGEYRQARDLRDQYQLVVNHLSEGVLTLSTDGRVLSYNRSAAEILRLSGASWKGRTRLMLGDMMLAEDGSILPRAAWPSTLAARTGRAISNVVVGMPAGNGQIVWLRESVLPMFSQDSAAPHAVLVIFTDITAERSTYEQLRLLETKDSLTGLPNRAAFIERLDARLALPSTGQAALLYVGLDHFKTVNEAMGHHIGNQVLNVAAHRIRADVGQRALLARLGGDQFCVAIDVPEQAETLAQQMLDALAKPFPGGEREVHLSASVGVAMFPEDGSDAASLVSRAEAAMYRAKENGRNRMARYSRTLETQILRRFTLNERMRRALGRGHVRLVYQPKYALATRELVAVEALMRWSDPELGAVSPTEFIAVAEESGYILELGRWALLQACSQGQAWERDFGFAGRVAVNVSARQCDAGVIERDVDEALGVSGLRPSRLELELTESVLLADRLSTQRLLTSLAARGVRIALDDFGIGFSSLSYLRSLPIHNIKIDRSFISGVPAVADCVALTKTIIAMAQALNMTVTAEGVETPEQSAFLAAHACDEVQGFLFGRPLEVPAMESLLRSRGAVSI</sequence>
<dbReference type="Gene3D" id="3.20.20.450">
    <property type="entry name" value="EAL domain"/>
    <property type="match status" value="1"/>
</dbReference>
<evidence type="ECO:0000313" key="4">
    <source>
        <dbReference type="EMBL" id="EAP70577.1"/>
    </source>
</evidence>
<organism evidence="4 5">
    <name type="scientific">Ralstonia solanacearum (strain UW551)</name>
    <dbReference type="NCBI Taxonomy" id="342110"/>
    <lineage>
        <taxon>Bacteria</taxon>
        <taxon>Pseudomonadati</taxon>
        <taxon>Pseudomonadota</taxon>
        <taxon>Betaproteobacteria</taxon>
        <taxon>Burkholderiales</taxon>
        <taxon>Burkholderiaceae</taxon>
        <taxon>Ralstonia</taxon>
        <taxon>Ralstonia solanacearum species complex</taxon>
    </lineage>
</organism>
<dbReference type="InterPro" id="IPR013656">
    <property type="entry name" value="PAS_4"/>
</dbReference>
<gene>
    <name evidence="4" type="ORF">RRSL_00080</name>
</gene>
<dbReference type="Proteomes" id="UP000005933">
    <property type="component" value="Unassembled WGS sequence"/>
</dbReference>
<dbReference type="CDD" id="cd00130">
    <property type="entry name" value="PAS"/>
    <property type="match status" value="1"/>
</dbReference>
<dbReference type="PANTHER" id="PTHR44757">
    <property type="entry name" value="DIGUANYLATE CYCLASE DGCP"/>
    <property type="match status" value="1"/>
</dbReference>
<dbReference type="AlphaFoldDB" id="A0AB33V6W0"/>
<dbReference type="NCBIfam" id="TIGR00254">
    <property type="entry name" value="GGDEF"/>
    <property type="match status" value="1"/>
</dbReference>
<dbReference type="SMART" id="SM00267">
    <property type="entry name" value="GGDEF"/>
    <property type="match status" value="1"/>
</dbReference>
<evidence type="ECO:0008006" key="6">
    <source>
        <dbReference type="Google" id="ProtNLM"/>
    </source>
</evidence>
<dbReference type="CDD" id="cd01948">
    <property type="entry name" value="EAL"/>
    <property type="match status" value="1"/>
</dbReference>
<dbReference type="PROSITE" id="PS50883">
    <property type="entry name" value="EAL"/>
    <property type="match status" value="1"/>
</dbReference>
<dbReference type="InterPro" id="IPR029787">
    <property type="entry name" value="Nucleotide_cyclase"/>
</dbReference>
<dbReference type="CDD" id="cd01949">
    <property type="entry name" value="GGDEF"/>
    <property type="match status" value="1"/>
</dbReference>
<accession>A0AB33V6W0</accession>
<dbReference type="InterPro" id="IPR043128">
    <property type="entry name" value="Rev_trsase/Diguanyl_cyclase"/>
</dbReference>
<dbReference type="Pfam" id="PF00990">
    <property type="entry name" value="GGDEF"/>
    <property type="match status" value="1"/>
</dbReference>
<dbReference type="EMBL" id="AAKL01000112">
    <property type="protein sequence ID" value="EAP70577.1"/>
    <property type="molecule type" value="Genomic_DNA"/>
</dbReference>
<evidence type="ECO:0000313" key="5">
    <source>
        <dbReference type="Proteomes" id="UP000005933"/>
    </source>
</evidence>
<dbReference type="InterPro" id="IPR035919">
    <property type="entry name" value="EAL_sf"/>
</dbReference>